<protein>
    <submittedName>
        <fullName evidence="1">Uncharacterized protein</fullName>
    </submittedName>
</protein>
<dbReference type="KEGG" id="dfa:DFA_06956"/>
<sequence>MVFNQVTSLRFNEKYNSYFTYYNGNYQNSAGSSLSTGKYSPGDPYGQPFITASGTGSGGGSSSEPQNGCSIKFADQGYGSNVAYCNNNGWFPVTCTPPYNHA</sequence>
<proteinExistence type="predicted"/>
<accession>F4PX50</accession>
<gene>
    <name evidence="1" type="ORF">DFA_06956</name>
</gene>
<keyword evidence="2" id="KW-1185">Reference proteome</keyword>
<reference evidence="2" key="1">
    <citation type="journal article" date="2011" name="Genome Res.">
        <title>Phylogeny-wide analysis of social amoeba genomes highlights ancient origins for complex intercellular communication.</title>
        <authorList>
            <person name="Heidel A.J."/>
            <person name="Lawal H.M."/>
            <person name="Felder M."/>
            <person name="Schilde C."/>
            <person name="Helps N.R."/>
            <person name="Tunggal B."/>
            <person name="Rivero F."/>
            <person name="John U."/>
            <person name="Schleicher M."/>
            <person name="Eichinger L."/>
            <person name="Platzer M."/>
            <person name="Noegel A.A."/>
            <person name="Schaap P."/>
            <person name="Gloeckner G."/>
        </authorList>
    </citation>
    <scope>NUCLEOTIDE SEQUENCE [LARGE SCALE GENOMIC DNA]</scope>
    <source>
        <strain evidence="2">SH3</strain>
    </source>
</reference>
<evidence type="ECO:0000313" key="1">
    <source>
        <dbReference type="EMBL" id="EGG19853.1"/>
    </source>
</evidence>
<evidence type="ECO:0000313" key="2">
    <source>
        <dbReference type="Proteomes" id="UP000007797"/>
    </source>
</evidence>
<dbReference type="AlphaFoldDB" id="F4PX50"/>
<dbReference type="GeneID" id="14872247"/>
<dbReference type="RefSeq" id="XP_004358199.1">
    <property type="nucleotide sequence ID" value="XM_004358142.1"/>
</dbReference>
<dbReference type="EMBL" id="GL883013">
    <property type="protein sequence ID" value="EGG19853.1"/>
    <property type="molecule type" value="Genomic_DNA"/>
</dbReference>
<organism evidence="1 2">
    <name type="scientific">Cavenderia fasciculata</name>
    <name type="common">Slime mold</name>
    <name type="synonym">Dictyostelium fasciculatum</name>
    <dbReference type="NCBI Taxonomy" id="261658"/>
    <lineage>
        <taxon>Eukaryota</taxon>
        <taxon>Amoebozoa</taxon>
        <taxon>Evosea</taxon>
        <taxon>Eumycetozoa</taxon>
        <taxon>Dictyostelia</taxon>
        <taxon>Acytosteliales</taxon>
        <taxon>Cavenderiaceae</taxon>
        <taxon>Cavenderia</taxon>
    </lineage>
</organism>
<dbReference type="Proteomes" id="UP000007797">
    <property type="component" value="Unassembled WGS sequence"/>
</dbReference>
<name>F4PX50_CACFS</name>